<dbReference type="GO" id="GO:0006974">
    <property type="term" value="P:DNA damage response"/>
    <property type="evidence" value="ECO:0007669"/>
    <property type="project" value="InterPro"/>
</dbReference>
<gene>
    <name evidence="6" type="ORF">BCR36DRAFT_332842</name>
</gene>
<keyword evidence="3" id="KW-0175">Coiled coil</keyword>
<evidence type="ECO:0000259" key="5">
    <source>
        <dbReference type="SMART" id="SM00731"/>
    </source>
</evidence>
<protein>
    <recommendedName>
        <fullName evidence="5">SprT-like domain-containing protein</fullName>
    </recommendedName>
</protein>
<feature type="compositionally biased region" description="Low complexity" evidence="4">
    <location>
        <begin position="790"/>
        <end position="816"/>
    </location>
</feature>
<dbReference type="GO" id="GO:0003697">
    <property type="term" value="F:single-stranded DNA binding"/>
    <property type="evidence" value="ECO:0007669"/>
    <property type="project" value="InterPro"/>
</dbReference>
<evidence type="ECO:0000256" key="2">
    <source>
        <dbReference type="ARBA" id="ARBA00023242"/>
    </source>
</evidence>
<feature type="region of interest" description="Disordered" evidence="4">
    <location>
        <begin position="93"/>
        <end position="115"/>
    </location>
</feature>
<feature type="coiled-coil region" evidence="3">
    <location>
        <begin position="12"/>
        <end position="45"/>
    </location>
</feature>
<dbReference type="Pfam" id="PF22934">
    <property type="entry name" value="SPRTN_ZBD"/>
    <property type="match status" value="1"/>
</dbReference>
<dbReference type="EMBL" id="MCFH01000038">
    <property type="protein sequence ID" value="ORX45815.1"/>
    <property type="molecule type" value="Genomic_DNA"/>
</dbReference>
<reference evidence="6 7" key="2">
    <citation type="submission" date="2016-08" db="EMBL/GenBank/DDBJ databases">
        <title>Pervasive Adenine N6-methylation of Active Genes in Fungi.</title>
        <authorList>
            <consortium name="DOE Joint Genome Institute"/>
            <person name="Mondo S.J."/>
            <person name="Dannebaum R.O."/>
            <person name="Kuo R.C."/>
            <person name="Labutti K."/>
            <person name="Haridas S."/>
            <person name="Kuo A."/>
            <person name="Salamov A."/>
            <person name="Ahrendt S.R."/>
            <person name="Lipzen A."/>
            <person name="Sullivan W."/>
            <person name="Andreopoulos W.B."/>
            <person name="Clum A."/>
            <person name="Lindquist E."/>
            <person name="Daum C."/>
            <person name="Ramamoorthy G.K."/>
            <person name="Gryganskyi A."/>
            <person name="Culley D."/>
            <person name="Magnuson J.K."/>
            <person name="James T.Y."/>
            <person name="O'Malley M.A."/>
            <person name="Stajich J.E."/>
            <person name="Spatafora J.W."/>
            <person name="Visel A."/>
            <person name="Grigoriev I.V."/>
        </authorList>
    </citation>
    <scope>NUCLEOTIDE SEQUENCE [LARGE SCALE GENOMIC DNA]</scope>
    <source>
        <strain evidence="7">finn</strain>
    </source>
</reference>
<organism evidence="6 7">
    <name type="scientific">Piromyces finnis</name>
    <dbReference type="NCBI Taxonomy" id="1754191"/>
    <lineage>
        <taxon>Eukaryota</taxon>
        <taxon>Fungi</taxon>
        <taxon>Fungi incertae sedis</taxon>
        <taxon>Chytridiomycota</taxon>
        <taxon>Chytridiomycota incertae sedis</taxon>
        <taxon>Neocallimastigomycetes</taxon>
        <taxon>Neocallimastigales</taxon>
        <taxon>Neocallimastigaceae</taxon>
        <taxon>Piromyces</taxon>
    </lineage>
</organism>
<feature type="region of interest" description="Disordered" evidence="4">
    <location>
        <begin position="739"/>
        <end position="825"/>
    </location>
</feature>
<evidence type="ECO:0000313" key="6">
    <source>
        <dbReference type="EMBL" id="ORX45815.1"/>
    </source>
</evidence>
<dbReference type="OrthoDB" id="5236983at2759"/>
<dbReference type="InterPro" id="IPR044245">
    <property type="entry name" value="Spartan"/>
</dbReference>
<feature type="coiled-coil region" evidence="3">
    <location>
        <begin position="338"/>
        <end position="365"/>
    </location>
</feature>
<comment type="caution">
    <text evidence="6">The sequence shown here is derived from an EMBL/GenBank/DDBJ whole genome shotgun (WGS) entry which is preliminary data.</text>
</comment>
<dbReference type="GO" id="GO:0004222">
    <property type="term" value="F:metalloendopeptidase activity"/>
    <property type="evidence" value="ECO:0007669"/>
    <property type="project" value="InterPro"/>
</dbReference>
<dbReference type="SMART" id="SM00731">
    <property type="entry name" value="SprT"/>
    <property type="match status" value="1"/>
</dbReference>
<dbReference type="InterPro" id="IPR006640">
    <property type="entry name" value="SprT-like_domain"/>
</dbReference>
<proteinExistence type="predicted"/>
<dbReference type="Proteomes" id="UP000193719">
    <property type="component" value="Unassembled WGS sequence"/>
</dbReference>
<dbReference type="STRING" id="1754191.A0A1Y1V2V3"/>
<dbReference type="Pfam" id="PF10263">
    <property type="entry name" value="SprT-like"/>
    <property type="match status" value="1"/>
</dbReference>
<comment type="subcellular location">
    <subcellularLocation>
        <location evidence="1">Nucleus</location>
    </subcellularLocation>
</comment>
<evidence type="ECO:0000256" key="4">
    <source>
        <dbReference type="SAM" id="MobiDB-lite"/>
    </source>
</evidence>
<feature type="region of interest" description="Disordered" evidence="4">
    <location>
        <begin position="649"/>
        <end position="678"/>
    </location>
</feature>
<evidence type="ECO:0000313" key="7">
    <source>
        <dbReference type="Proteomes" id="UP000193719"/>
    </source>
</evidence>
<evidence type="ECO:0000256" key="1">
    <source>
        <dbReference type="ARBA" id="ARBA00004123"/>
    </source>
</evidence>
<dbReference type="PANTHER" id="PTHR21220:SF0">
    <property type="entry name" value="DNA-DEPENDENT METALLOPROTEASE SPRTN"/>
    <property type="match status" value="1"/>
</dbReference>
<feature type="compositionally biased region" description="Low complexity" evidence="4">
    <location>
        <begin position="751"/>
        <end position="760"/>
    </location>
</feature>
<dbReference type="PANTHER" id="PTHR21220">
    <property type="entry name" value="DNA-DEPENDENT METALLOPROTEASE SPRTN"/>
    <property type="match status" value="1"/>
</dbReference>
<dbReference type="GO" id="GO:0005634">
    <property type="term" value="C:nucleus"/>
    <property type="evidence" value="ECO:0007669"/>
    <property type="project" value="UniProtKB-SubCell"/>
</dbReference>
<reference evidence="6 7" key="1">
    <citation type="submission" date="2016-08" db="EMBL/GenBank/DDBJ databases">
        <title>Genomes of anaerobic fungi encode conserved fungal cellulosomes for biomass hydrolysis.</title>
        <authorList>
            <consortium name="DOE Joint Genome Institute"/>
            <person name="Haitjema C.H."/>
            <person name="Gilmore S.P."/>
            <person name="Henske J.K."/>
            <person name="Solomon K.V."/>
            <person name="De Groot R."/>
            <person name="Kuo A."/>
            <person name="Mondo S.J."/>
            <person name="Salamov A.A."/>
            <person name="Labutti K."/>
            <person name="Zhao Z."/>
            <person name="Chiniquy J."/>
            <person name="Barry K."/>
            <person name="Brewer H.M."/>
            <person name="Purvine S.O."/>
            <person name="Wright A.T."/>
            <person name="Boxma B."/>
            <person name="Van Alen T."/>
            <person name="Hackstein J.H."/>
            <person name="Baker S.E."/>
            <person name="Grigoriev I.V."/>
            <person name="O'Malley M.A."/>
        </authorList>
    </citation>
    <scope>NUCLEOTIDE SEQUENCE [LARGE SCALE GENOMIC DNA]</scope>
    <source>
        <strain evidence="7">finn</strain>
    </source>
</reference>
<accession>A0A1Y1V2V3</accession>
<keyword evidence="2" id="KW-0539">Nucleus</keyword>
<dbReference type="GO" id="GO:0031593">
    <property type="term" value="F:polyubiquitin modification-dependent protein binding"/>
    <property type="evidence" value="ECO:0007669"/>
    <property type="project" value="TreeGrafter"/>
</dbReference>
<dbReference type="InterPro" id="IPR055220">
    <property type="entry name" value="SPRTN_ZBD"/>
</dbReference>
<sequence length="825" mass="95685">MGLTNSQRRFNNERLQIEYDSYIAKKIQEEEQKQYEERKKIEQDDFEFAKKLQEEEKQLSSQITSSLLQNKNGQFINMIDLTQIDVNNTRIYNKDKNHHSPIKNQQPKVNLHENKGSNKIKSENKIGTNIVRKREIIDEKSDFEIKKKVKIEKAKDTRNNRFDANSSFGKKEIDINIEKTIESHSIRKEKNKHLEQQQQNLLIRNVISNYNLNHRPKKEISNVLTDIKTELINNKMQQLKSMGVYSNVNQNPLKNISHVEKDDLTKSLPTVNSLLKKFNTKNINNNQPLTNNNIKGKAIQSFSDEMLSEQLQREEVLINSLSDQPFNPQKSDVPTSSMDKVKEIILEQERLLQEYNRKRKGKERDERDSPIKSVVPINNLKVNHTASLKKFNANSINELDDPCPDLHQLFLLFNAQYFHHKLDSVEVRWSKRMTLCAGICYYYPGGYCSVRLSEPLLKFRTRDDFINTLLHEMIHAYLFLTEGNKDHDGHGESFHRIMYKLNKETGSNITVYHNFHNEVNHYRTHVWRCNGPCRNRPPFFGYVRRSMNRKPQKADHWWRQHQMTCGGEFIKISEPEEYTRKRLKKQQKDGSDTMIDKTLLNQPSTSDFDNFQRLKTINTTTISKPRSTQITKPTNFIKSVNQIKPTQLTKPTLTKPKPRLFNPTKVNSPNHSKPDLSFRTKIFDPRTKREFDGGGHFIQAHADDEIDDGTNDFSNHNILRHPTNTRSFGGTSGKLFGRSGNVHGFKDKKNTSSSITTTSKPGSNIHGFGSLKKTVSNTVSTSKPGSNIHGFSSFKKNNSNTTNSTKKNKTSGSNKSIYDFLKRKK</sequence>
<evidence type="ECO:0000256" key="3">
    <source>
        <dbReference type="SAM" id="Coils"/>
    </source>
</evidence>
<name>A0A1Y1V2V3_9FUNG</name>
<dbReference type="AlphaFoldDB" id="A0A1Y1V2V3"/>
<feature type="compositionally biased region" description="Polar residues" evidence="4">
    <location>
        <begin position="773"/>
        <end position="785"/>
    </location>
</feature>
<feature type="domain" description="SprT-like" evidence="5">
    <location>
        <begin position="404"/>
        <end position="572"/>
    </location>
</feature>
<keyword evidence="7" id="KW-1185">Reference proteome</keyword>